<comment type="caution">
    <text evidence="9">The sequence shown here is derived from an EMBL/GenBank/DDBJ whole genome shotgun (WGS) entry which is preliminary data.</text>
</comment>
<dbReference type="Gene3D" id="3.90.1680.10">
    <property type="entry name" value="SOS response associated peptidase-like"/>
    <property type="match status" value="1"/>
</dbReference>
<gene>
    <name evidence="9" type="ORF">F0L68_19400</name>
</gene>
<dbReference type="Pfam" id="PF02586">
    <property type="entry name" value="SRAP"/>
    <property type="match status" value="1"/>
</dbReference>
<dbReference type="OrthoDB" id="9782620at2"/>
<dbReference type="EMBL" id="VUOB01000033">
    <property type="protein sequence ID" value="KAA2260965.1"/>
    <property type="molecule type" value="Genomic_DNA"/>
</dbReference>
<evidence type="ECO:0000313" key="9">
    <source>
        <dbReference type="EMBL" id="KAA2260965.1"/>
    </source>
</evidence>
<dbReference type="EC" id="3.4.-.-" evidence="8"/>
<dbReference type="InterPro" id="IPR003738">
    <property type="entry name" value="SRAP"/>
</dbReference>
<evidence type="ECO:0000313" key="10">
    <source>
        <dbReference type="Proteomes" id="UP000323454"/>
    </source>
</evidence>
<evidence type="ECO:0000256" key="6">
    <source>
        <dbReference type="ARBA" id="ARBA00023125"/>
    </source>
</evidence>
<evidence type="ECO:0000256" key="8">
    <source>
        <dbReference type="RuleBase" id="RU364100"/>
    </source>
</evidence>
<reference evidence="9 10" key="2">
    <citation type="submission" date="2019-09" db="EMBL/GenBank/DDBJ databases">
        <authorList>
            <person name="Jin C."/>
        </authorList>
    </citation>
    <scope>NUCLEOTIDE SEQUENCE [LARGE SCALE GENOMIC DNA]</scope>
    <source>
        <strain evidence="9 10">AN110305</strain>
    </source>
</reference>
<keyword evidence="6" id="KW-0238">DNA-binding</keyword>
<name>A0A5B2XCX3_9PSEU</name>
<evidence type="ECO:0000256" key="2">
    <source>
        <dbReference type="ARBA" id="ARBA00022670"/>
    </source>
</evidence>
<keyword evidence="4 8" id="KW-0378">Hydrolase</keyword>
<evidence type="ECO:0000256" key="1">
    <source>
        <dbReference type="ARBA" id="ARBA00008136"/>
    </source>
</evidence>
<dbReference type="AlphaFoldDB" id="A0A5B2XCX3"/>
<evidence type="ECO:0000256" key="7">
    <source>
        <dbReference type="ARBA" id="ARBA00023239"/>
    </source>
</evidence>
<dbReference type="Proteomes" id="UP000323454">
    <property type="component" value="Unassembled WGS sequence"/>
</dbReference>
<dbReference type="GO" id="GO:0006508">
    <property type="term" value="P:proteolysis"/>
    <property type="evidence" value="ECO:0007669"/>
    <property type="project" value="UniProtKB-KW"/>
</dbReference>
<dbReference type="PANTHER" id="PTHR13604">
    <property type="entry name" value="DC12-RELATED"/>
    <property type="match status" value="1"/>
</dbReference>
<dbReference type="SUPFAM" id="SSF143081">
    <property type="entry name" value="BB1717-like"/>
    <property type="match status" value="1"/>
</dbReference>
<sequence length="259" mass="28152">MCGRYAATKDPALLAAEFDAVDATEGAGPGPDYNIAPTKPVFAVVERHPRDAEGNADPSTTERSVRVMRWGLVPHWAKDLSGGAKMINARSESVLEKPAYKDSATRRRCLLPADGWYEWQPGEGRKQPYFIHPADGSGLAMAGIWSVWWQRDKDADGAEETKPVITCAVLTTDAIGEMSAVHHRMPLLLPRDRWTAWLDPDSADIGELLAPPAPALVSALELRPVSLAVNSVRNNSPQLVEPVSLTPAEEPAPTLFELS</sequence>
<protein>
    <recommendedName>
        <fullName evidence="8">Abasic site processing protein</fullName>
        <ecNumber evidence="8">3.4.-.-</ecNumber>
    </recommendedName>
</protein>
<comment type="similarity">
    <text evidence="1 8">Belongs to the SOS response-associated peptidase family.</text>
</comment>
<proteinExistence type="inferred from homology"/>
<evidence type="ECO:0000256" key="4">
    <source>
        <dbReference type="ARBA" id="ARBA00022801"/>
    </source>
</evidence>
<dbReference type="GO" id="GO:0016829">
    <property type="term" value="F:lyase activity"/>
    <property type="evidence" value="ECO:0007669"/>
    <property type="project" value="UniProtKB-KW"/>
</dbReference>
<evidence type="ECO:0000256" key="5">
    <source>
        <dbReference type="ARBA" id="ARBA00023124"/>
    </source>
</evidence>
<keyword evidence="5" id="KW-0190">Covalent protein-DNA linkage</keyword>
<accession>A0A5B2XCX3</accession>
<reference evidence="9 10" key="1">
    <citation type="submission" date="2019-09" db="EMBL/GenBank/DDBJ databases">
        <title>Goodfellowia gen. nov., a new genus of the Pseudonocardineae related to Actinoalloteichus, containing Goodfellowia coeruleoviolacea gen. nov., comb. nov. gen. nov., comb. nov.</title>
        <authorList>
            <person name="Labeda D."/>
        </authorList>
    </citation>
    <scope>NUCLEOTIDE SEQUENCE [LARGE SCALE GENOMIC DNA]</scope>
    <source>
        <strain evidence="9 10">AN110305</strain>
    </source>
</reference>
<keyword evidence="3" id="KW-0227">DNA damage</keyword>
<dbReference type="PANTHER" id="PTHR13604:SF0">
    <property type="entry name" value="ABASIC SITE PROCESSING PROTEIN HMCES"/>
    <property type="match status" value="1"/>
</dbReference>
<dbReference type="GO" id="GO:0008233">
    <property type="term" value="F:peptidase activity"/>
    <property type="evidence" value="ECO:0007669"/>
    <property type="project" value="UniProtKB-KW"/>
</dbReference>
<keyword evidence="10" id="KW-1185">Reference proteome</keyword>
<keyword evidence="7" id="KW-0456">Lyase</keyword>
<keyword evidence="2 8" id="KW-0645">Protease</keyword>
<dbReference type="RefSeq" id="WP_149851015.1">
    <property type="nucleotide sequence ID" value="NZ_VUOB01000033.1"/>
</dbReference>
<organism evidence="9 10">
    <name type="scientific">Solihabitans fulvus</name>
    <dbReference type="NCBI Taxonomy" id="1892852"/>
    <lineage>
        <taxon>Bacteria</taxon>
        <taxon>Bacillati</taxon>
        <taxon>Actinomycetota</taxon>
        <taxon>Actinomycetes</taxon>
        <taxon>Pseudonocardiales</taxon>
        <taxon>Pseudonocardiaceae</taxon>
        <taxon>Solihabitans</taxon>
    </lineage>
</organism>
<dbReference type="GO" id="GO:0106300">
    <property type="term" value="P:protein-DNA covalent cross-linking repair"/>
    <property type="evidence" value="ECO:0007669"/>
    <property type="project" value="InterPro"/>
</dbReference>
<dbReference type="GO" id="GO:0003697">
    <property type="term" value="F:single-stranded DNA binding"/>
    <property type="evidence" value="ECO:0007669"/>
    <property type="project" value="InterPro"/>
</dbReference>
<evidence type="ECO:0000256" key="3">
    <source>
        <dbReference type="ARBA" id="ARBA00022763"/>
    </source>
</evidence>
<dbReference type="InterPro" id="IPR036590">
    <property type="entry name" value="SRAP-like"/>
</dbReference>